<organism evidence="3 5">
    <name type="scientific">Cricetulus griseus</name>
    <name type="common">Chinese hamster</name>
    <name type="synonym">Cricetulus barabensis griseus</name>
    <dbReference type="NCBI Taxonomy" id="10029"/>
    <lineage>
        <taxon>Eukaryota</taxon>
        <taxon>Metazoa</taxon>
        <taxon>Chordata</taxon>
        <taxon>Craniata</taxon>
        <taxon>Vertebrata</taxon>
        <taxon>Euteleostomi</taxon>
        <taxon>Mammalia</taxon>
        <taxon>Eutheria</taxon>
        <taxon>Euarchontoglires</taxon>
        <taxon>Glires</taxon>
        <taxon>Rodentia</taxon>
        <taxon>Myomorpha</taxon>
        <taxon>Muroidea</taxon>
        <taxon>Cricetidae</taxon>
        <taxon>Cricetinae</taxon>
        <taxon>Cricetulus</taxon>
    </lineage>
</organism>
<dbReference type="OMA" id="FTGDCRP"/>
<reference evidence="3" key="2">
    <citation type="submission" date="2011-08" db="EMBL/GenBank/DDBJ databases">
        <title>The genomic sequence of the Chinese hamster ovary CHO-K1 cell line.</title>
        <authorList>
            <person name="Xu X."/>
            <person name="Nagarajan H."/>
            <person name="Lewis N.E."/>
            <person name="Pan S."/>
            <person name="Cai Z."/>
            <person name="Liu X."/>
            <person name="Chen W."/>
            <person name="Xie M."/>
            <person name="Wang W."/>
            <person name="Hammond S."/>
            <person name="Andersen M.R."/>
            <person name="Neff N."/>
            <person name="Passarelli B."/>
            <person name="Koh W."/>
            <person name="Fan C.H."/>
            <person name="Wang J."/>
            <person name="Gui Y."/>
            <person name="Lee K.H."/>
            <person name="Betenbaugh M.J."/>
            <person name="Quake S.R."/>
            <person name="Famili I."/>
            <person name="Palsson B.O."/>
            <person name="Wang J."/>
        </authorList>
    </citation>
    <scope>NUCLEOTIDE SEQUENCE</scope>
</reference>
<feature type="region of interest" description="Disordered" evidence="1">
    <location>
        <begin position="112"/>
        <end position="133"/>
    </location>
</feature>
<dbReference type="PANTHER" id="PTHR23247">
    <property type="entry name" value="NY-REN-41 ANTIGEN L15 -RELATED"/>
    <property type="match status" value="1"/>
</dbReference>
<reference evidence="4" key="6">
    <citation type="submission" date="2025-05" db="UniProtKB">
        <authorList>
            <consortium name="Ensembl"/>
        </authorList>
    </citation>
    <scope>IDENTIFICATION</scope>
</reference>
<evidence type="ECO:0000313" key="7">
    <source>
        <dbReference type="RefSeq" id="XP_027278095.1"/>
    </source>
</evidence>
<feature type="domain" description="Coiled-coil" evidence="2">
    <location>
        <begin position="137"/>
        <end position="316"/>
    </location>
</feature>
<evidence type="ECO:0000313" key="5">
    <source>
        <dbReference type="Proteomes" id="UP000001075"/>
    </source>
</evidence>
<sequence>MQAAGPWQAVSPVPCTRFLARCKPGFRPSSSSVADLIADSRSSGLEEVALTECLSPPPLSCSNSTLSLLSPLGHQSFPFGEDDSEGEDEEAVDEEARESEAKVASLEGLELQGQSSCEVESQDKQEQKQVQLRESSLTPWEMWFVGKEKEERGRLQQKVLEELNQQIEKRKEMEEREKRKIIAEEKHKEWVQKKNEQERKEREQKINKEMEEKAAKKLEKEHLQEKAKAKYQEWLKKKNAEECEKKKKEKEKEKQRQAELQEKKEIAEKKFKEWLENAKNKPRPTAKSYGYASGKLTGFYSGNSYPEPTFYNPIPWKPIHMPPPKEARSGSGKKSKRPATSQSLTSSSLAVHKAKSSLCLGTLCQIQR</sequence>
<evidence type="ECO:0000256" key="1">
    <source>
        <dbReference type="SAM" id="MobiDB-lite"/>
    </source>
</evidence>
<feature type="region of interest" description="Disordered" evidence="1">
    <location>
        <begin position="311"/>
        <end position="353"/>
    </location>
</feature>
<dbReference type="Proteomes" id="UP000001075">
    <property type="component" value="Unassembled WGS sequence"/>
</dbReference>
<evidence type="ECO:0000313" key="4">
    <source>
        <dbReference type="Ensembl" id="ENSCGRP00001009328.1"/>
    </source>
</evidence>
<reference evidence="7" key="5">
    <citation type="submission" date="2025-04" db="UniProtKB">
        <authorList>
            <consortium name="RefSeq"/>
        </authorList>
    </citation>
    <scope>IDENTIFICATION</scope>
    <source>
        <strain evidence="7">17A/GY</strain>
        <tissue evidence="7">Liver</tissue>
    </source>
</reference>
<dbReference type="RefSeq" id="XP_003510745.1">
    <property type="nucleotide sequence ID" value="XM_003510697.5"/>
</dbReference>
<reference evidence="6" key="4">
    <citation type="journal article" date="2020" name="Biotechnol. Bioeng.">
        <title>Chromosome-scale scaffolds for the Chinese hamster reference genome assembly to facilitate the study of the CHO epigenome.</title>
        <authorList>
            <person name="Hilliard W."/>
            <person name="MacDonald M."/>
            <person name="Lee K.H."/>
        </authorList>
    </citation>
    <scope>NUCLEOTIDE SEQUENCE [LARGE SCALE GENOMIC DNA]</scope>
    <source>
        <strain evidence="6">17A/GY</strain>
    </source>
</reference>
<dbReference type="Pfam" id="PF13904">
    <property type="entry name" value="CCDC34"/>
    <property type="match status" value="1"/>
</dbReference>
<dbReference type="InterPro" id="IPR045323">
    <property type="entry name" value="CCDC34"/>
</dbReference>
<dbReference type="GO" id="GO:0007283">
    <property type="term" value="P:spermatogenesis"/>
    <property type="evidence" value="ECO:0007669"/>
    <property type="project" value="Ensembl"/>
</dbReference>
<feature type="region of interest" description="Disordered" evidence="1">
    <location>
        <begin position="72"/>
        <end position="100"/>
    </location>
</feature>
<dbReference type="KEGG" id="cge:100752060"/>
<dbReference type="CTD" id="91057"/>
<feature type="compositionally biased region" description="Acidic residues" evidence="1">
    <location>
        <begin position="80"/>
        <end position="97"/>
    </location>
</feature>
<name>G3I6E1_CRIGR</name>
<dbReference type="GO" id="GO:0097225">
    <property type="term" value="C:sperm midpiece"/>
    <property type="evidence" value="ECO:0007669"/>
    <property type="project" value="Ensembl"/>
</dbReference>
<proteinExistence type="predicted"/>
<feature type="compositionally biased region" description="Low complexity" evidence="1">
    <location>
        <begin position="339"/>
        <end position="350"/>
    </location>
</feature>
<feature type="region of interest" description="Disordered" evidence="1">
    <location>
        <begin position="189"/>
        <end position="224"/>
    </location>
</feature>
<dbReference type="eggNOG" id="ENOG502RRPQ">
    <property type="taxonomic scope" value="Eukaryota"/>
</dbReference>
<dbReference type="OrthoDB" id="5981665at2759"/>
<gene>
    <name evidence="4 7" type="primary">Ccdc34</name>
    <name evidence="3" type="ORF">I79_019058</name>
</gene>
<dbReference type="InterPro" id="IPR025259">
    <property type="entry name" value="CCDC34/181"/>
</dbReference>
<dbReference type="Ensembl" id="ENSCGRT00001013529.1">
    <property type="protein sequence ID" value="ENSCGRP00001009328.1"/>
    <property type="gene ID" value="ENSCGRG00001011466.1"/>
</dbReference>
<keyword evidence="6" id="KW-1185">Reference proteome</keyword>
<evidence type="ECO:0000313" key="6">
    <source>
        <dbReference type="Proteomes" id="UP001108280"/>
    </source>
</evidence>
<reference evidence="6" key="3">
    <citation type="journal article" date="2018" name="Biotechnol. Bioeng.">
        <title>A reference genome of the Chinese hamster based on a hybrid assembly strategy.</title>
        <authorList>
            <person name="Rupp O."/>
            <person name="MacDonald M.L."/>
            <person name="Li S."/>
            <person name="Dhiman H."/>
            <person name="Polson S."/>
            <person name="Griep S."/>
            <person name="Heffner K."/>
            <person name="Hernandez I."/>
            <person name="Brinkrolf K."/>
            <person name="Jadhav V."/>
            <person name="Samoudi M."/>
            <person name="Hao H."/>
            <person name="Kingham B."/>
            <person name="Goesmann A."/>
            <person name="Betenbaugh M.J."/>
            <person name="Lewis N.E."/>
            <person name="Borth N."/>
            <person name="Lee K.H."/>
        </authorList>
    </citation>
    <scope>NUCLEOTIDE SEQUENCE [LARGE SCALE GENOMIC DNA]</scope>
    <source>
        <strain evidence="6">17A/GY</strain>
    </source>
</reference>
<dbReference type="Proteomes" id="UP001108280">
    <property type="component" value="Chromosome 6"/>
</dbReference>
<dbReference type="STRING" id="10029.G3I6E1"/>
<protein>
    <submittedName>
        <fullName evidence="4">Coiled-coil domain containing 34</fullName>
    </submittedName>
    <submittedName>
        <fullName evidence="3 7">Coiled-coil domain-containing protein 34</fullName>
    </submittedName>
</protein>
<dbReference type="PaxDb" id="10029-XP_007625954.1"/>
<dbReference type="GeneTree" id="ENSGT00730000111271"/>
<dbReference type="PANTHER" id="PTHR23247:SF2">
    <property type="entry name" value="COILED-COIL DOMAIN-CONTAINING PROTEIN 34"/>
    <property type="match status" value="1"/>
</dbReference>
<dbReference type="EMBL" id="JH001360">
    <property type="protein sequence ID" value="EGW12015.1"/>
    <property type="molecule type" value="Genomic_DNA"/>
</dbReference>
<evidence type="ECO:0000313" key="3">
    <source>
        <dbReference type="EMBL" id="EGW12015.1"/>
    </source>
</evidence>
<dbReference type="AlphaFoldDB" id="G3I6E1"/>
<evidence type="ECO:0000259" key="2">
    <source>
        <dbReference type="Pfam" id="PF13904"/>
    </source>
</evidence>
<dbReference type="Proteomes" id="UP000694386">
    <property type="component" value="Unplaced"/>
</dbReference>
<reference evidence="5" key="1">
    <citation type="journal article" date="2011" name="Nat. Biotechnol.">
        <title>The genomic sequence of the Chinese hamster ovary (CHO)-K1 cell line.</title>
        <authorList>
            <person name="Xu X."/>
            <person name="Nagarajan H."/>
            <person name="Lewis N.E."/>
            <person name="Pan S."/>
            <person name="Cai Z."/>
            <person name="Liu X."/>
            <person name="Chen W."/>
            <person name="Xie M."/>
            <person name="Wang W."/>
            <person name="Hammond S."/>
            <person name="Andersen M.R."/>
            <person name="Neff N."/>
            <person name="Passarelli B."/>
            <person name="Koh W."/>
            <person name="Fan H.C."/>
            <person name="Wang J."/>
            <person name="Gui Y."/>
            <person name="Lee K.H."/>
            <person name="Betenbaugh M.J."/>
            <person name="Quake S.R."/>
            <person name="Famili I."/>
            <person name="Palsson B.O."/>
            <person name="Wang J."/>
        </authorList>
    </citation>
    <scope>NUCLEOTIDE SEQUENCE [LARGE SCALE GENOMIC DNA]</scope>
    <source>
        <strain evidence="5">CHO K1 cell line</strain>
    </source>
</reference>
<dbReference type="GeneID" id="100752060"/>
<dbReference type="RefSeq" id="XP_027278095.1">
    <property type="nucleotide sequence ID" value="XM_027422294.2"/>
</dbReference>
<accession>G3I6E1</accession>
<feature type="region of interest" description="Disordered" evidence="1">
    <location>
        <begin position="242"/>
        <end position="262"/>
    </location>
</feature>